<proteinExistence type="predicted"/>
<accession>A0A6J7XJN2</accession>
<evidence type="ECO:0000313" key="2">
    <source>
        <dbReference type="EMBL" id="CAB5228115.1"/>
    </source>
</evidence>
<reference evidence="2" key="1">
    <citation type="submission" date="2020-05" db="EMBL/GenBank/DDBJ databases">
        <authorList>
            <person name="Chiriac C."/>
            <person name="Salcher M."/>
            <person name="Ghai R."/>
            <person name="Kavagutti S V."/>
        </authorList>
    </citation>
    <scope>NUCLEOTIDE SEQUENCE</scope>
</reference>
<evidence type="ECO:0000313" key="1">
    <source>
        <dbReference type="EMBL" id="CAB4212733.1"/>
    </source>
</evidence>
<dbReference type="EMBL" id="LR798383">
    <property type="protein sequence ID" value="CAB5228115.1"/>
    <property type="molecule type" value="Genomic_DNA"/>
</dbReference>
<sequence length="72" mass="8607">MRQWEEDPVTMALIKALHARLDDLYQSLVKIQLQDNYDLKIAENRGRILELQTISDMSKLKELLNEHINWEQ</sequence>
<dbReference type="EMBL" id="LR797382">
    <property type="protein sequence ID" value="CAB4212733.1"/>
    <property type="molecule type" value="Genomic_DNA"/>
</dbReference>
<protein>
    <submittedName>
        <fullName evidence="2">Uncharacterized protein</fullName>
    </submittedName>
</protein>
<name>A0A6J7XJN2_9CAUD</name>
<organism evidence="2">
    <name type="scientific">uncultured Caudovirales phage</name>
    <dbReference type="NCBI Taxonomy" id="2100421"/>
    <lineage>
        <taxon>Viruses</taxon>
        <taxon>Duplodnaviria</taxon>
        <taxon>Heunggongvirae</taxon>
        <taxon>Uroviricota</taxon>
        <taxon>Caudoviricetes</taxon>
        <taxon>Peduoviridae</taxon>
        <taxon>Maltschvirus</taxon>
        <taxon>Maltschvirus maltsch</taxon>
    </lineage>
</organism>
<gene>
    <name evidence="1" type="ORF">UFOVP1437_56</name>
    <name evidence="2" type="ORF">UFOVP1531_9</name>
</gene>